<name>A0A0Q3HEC5_BRADI</name>
<organism evidence="1">
    <name type="scientific">Brachypodium distachyon</name>
    <name type="common">Purple false brome</name>
    <name type="synonym">Trachynia distachya</name>
    <dbReference type="NCBI Taxonomy" id="15368"/>
    <lineage>
        <taxon>Eukaryota</taxon>
        <taxon>Viridiplantae</taxon>
        <taxon>Streptophyta</taxon>
        <taxon>Embryophyta</taxon>
        <taxon>Tracheophyta</taxon>
        <taxon>Spermatophyta</taxon>
        <taxon>Magnoliopsida</taxon>
        <taxon>Liliopsida</taxon>
        <taxon>Poales</taxon>
        <taxon>Poaceae</taxon>
        <taxon>BOP clade</taxon>
        <taxon>Pooideae</taxon>
        <taxon>Stipodae</taxon>
        <taxon>Brachypodieae</taxon>
        <taxon>Brachypodium</taxon>
    </lineage>
</organism>
<dbReference type="EnsemblPlants" id="KQK20885">
    <property type="protein sequence ID" value="KQK20885"/>
    <property type="gene ID" value="BRADI_1g57293v3"/>
</dbReference>
<dbReference type="Gramene" id="KQK20885">
    <property type="protein sequence ID" value="KQK20885"/>
    <property type="gene ID" value="BRADI_1g57293v3"/>
</dbReference>
<sequence>MSRFSTQLAPRLGYPPLPGARNPNAASWLHSGPEAKIDLLETRFFRPSKLKFIRSDPWGRLLRPGPESLIYTPIGRIYEPSMLVTKYVPLNSWQFAASSIALREEKLSIMHLEVQSNPRWISIRWMYRSKQGWMYKWSSRGHFYLSFSRGKGIL</sequence>
<proteinExistence type="predicted"/>
<reference evidence="2" key="3">
    <citation type="submission" date="2018-08" db="UniProtKB">
        <authorList>
            <consortium name="EnsemblPlants"/>
        </authorList>
    </citation>
    <scope>IDENTIFICATION</scope>
    <source>
        <strain evidence="2">cv. Bd21</strain>
    </source>
</reference>
<evidence type="ECO:0000313" key="2">
    <source>
        <dbReference type="EnsemblPlants" id="KQK20885"/>
    </source>
</evidence>
<dbReference type="AlphaFoldDB" id="A0A0Q3HEC5"/>
<dbReference type="InParanoid" id="A0A0Q3HEC5"/>
<keyword evidence="3" id="KW-1185">Reference proteome</keyword>
<dbReference type="EMBL" id="CM000880">
    <property type="protein sequence ID" value="KQK20885.1"/>
    <property type="molecule type" value="Genomic_DNA"/>
</dbReference>
<evidence type="ECO:0000313" key="3">
    <source>
        <dbReference type="Proteomes" id="UP000008810"/>
    </source>
</evidence>
<gene>
    <name evidence="1" type="ORF">BRADI_1g57293v3</name>
</gene>
<reference evidence="1 2" key="1">
    <citation type="journal article" date="2010" name="Nature">
        <title>Genome sequencing and analysis of the model grass Brachypodium distachyon.</title>
        <authorList>
            <consortium name="International Brachypodium Initiative"/>
        </authorList>
    </citation>
    <scope>NUCLEOTIDE SEQUENCE [LARGE SCALE GENOMIC DNA]</scope>
    <source>
        <strain evidence="1 2">Bd21</strain>
    </source>
</reference>
<protein>
    <submittedName>
        <fullName evidence="1 2">Uncharacterized protein</fullName>
    </submittedName>
</protein>
<evidence type="ECO:0000313" key="1">
    <source>
        <dbReference type="EMBL" id="KQK20885.1"/>
    </source>
</evidence>
<reference evidence="1" key="2">
    <citation type="submission" date="2017-06" db="EMBL/GenBank/DDBJ databases">
        <title>WGS assembly of Brachypodium distachyon.</title>
        <authorList>
            <consortium name="The International Brachypodium Initiative"/>
            <person name="Lucas S."/>
            <person name="Harmon-Smith M."/>
            <person name="Lail K."/>
            <person name="Tice H."/>
            <person name="Grimwood J."/>
            <person name="Bruce D."/>
            <person name="Barry K."/>
            <person name="Shu S."/>
            <person name="Lindquist E."/>
            <person name="Wang M."/>
            <person name="Pitluck S."/>
            <person name="Vogel J.P."/>
            <person name="Garvin D.F."/>
            <person name="Mockler T.C."/>
            <person name="Schmutz J."/>
            <person name="Rokhsar D."/>
            <person name="Bevan M.W."/>
        </authorList>
    </citation>
    <scope>NUCLEOTIDE SEQUENCE</scope>
    <source>
        <strain evidence="1">Bd21</strain>
    </source>
</reference>
<accession>A0A0Q3HEC5</accession>
<dbReference type="Proteomes" id="UP000008810">
    <property type="component" value="Chromosome 1"/>
</dbReference>